<dbReference type="InterPro" id="IPR011335">
    <property type="entry name" value="Restrct_endonuc-II-like"/>
</dbReference>
<sequence>MTLMHHETAEDTVRGETGHELLRFLEEIPELDQLKIELIDGKIVMQASAAPLHNFIVTKLATQLDEKGWVVLAEQALISDISSFEPKADLTVTTFEKISDNRNPLPADRVDLVVEVVSTDKDSDYIKKRMWYAMSEIPLYLLVDPNDGTMELCSDPDPHKLRYRTSDPFTFGDPVELPDPFGFSLDTTQFKLYPPKPRR</sequence>
<dbReference type="RefSeq" id="WP_344396783.1">
    <property type="nucleotide sequence ID" value="NZ_BAAASJ010000124.1"/>
</dbReference>
<dbReference type="Proteomes" id="UP001500151">
    <property type="component" value="Unassembled WGS sequence"/>
</dbReference>
<dbReference type="PANTHER" id="PTHR35400">
    <property type="entry name" value="SLR1083 PROTEIN"/>
    <property type="match status" value="1"/>
</dbReference>
<accession>A0ABN3RXT2</accession>
<keyword evidence="3" id="KW-1185">Reference proteome</keyword>
<protein>
    <recommendedName>
        <fullName evidence="1">Putative restriction endonuclease domain-containing protein</fullName>
    </recommendedName>
</protein>
<dbReference type="CDD" id="cd06260">
    <property type="entry name" value="DUF820-like"/>
    <property type="match status" value="1"/>
</dbReference>
<dbReference type="PANTHER" id="PTHR35400:SF3">
    <property type="entry name" value="SLL1072 PROTEIN"/>
    <property type="match status" value="1"/>
</dbReference>
<feature type="domain" description="Putative restriction endonuclease" evidence="1">
    <location>
        <begin position="26"/>
        <end position="187"/>
    </location>
</feature>
<dbReference type="InterPro" id="IPR012296">
    <property type="entry name" value="Nuclease_put_TT1808"/>
</dbReference>
<dbReference type="Pfam" id="PF05685">
    <property type="entry name" value="Uma2"/>
    <property type="match status" value="1"/>
</dbReference>
<dbReference type="EMBL" id="BAAASJ010000124">
    <property type="protein sequence ID" value="GAA2663280.1"/>
    <property type="molecule type" value="Genomic_DNA"/>
</dbReference>
<dbReference type="InterPro" id="IPR008538">
    <property type="entry name" value="Uma2"/>
</dbReference>
<organism evidence="2 3">
    <name type="scientific">Streptomyces vastus</name>
    <dbReference type="NCBI Taxonomy" id="285451"/>
    <lineage>
        <taxon>Bacteria</taxon>
        <taxon>Bacillati</taxon>
        <taxon>Actinomycetota</taxon>
        <taxon>Actinomycetes</taxon>
        <taxon>Kitasatosporales</taxon>
        <taxon>Streptomycetaceae</taxon>
        <taxon>Streptomyces</taxon>
    </lineage>
</organism>
<comment type="caution">
    <text evidence="2">The sequence shown here is derived from an EMBL/GenBank/DDBJ whole genome shotgun (WGS) entry which is preliminary data.</text>
</comment>
<evidence type="ECO:0000313" key="3">
    <source>
        <dbReference type="Proteomes" id="UP001500151"/>
    </source>
</evidence>
<reference evidence="2 3" key="1">
    <citation type="journal article" date="2019" name="Int. J. Syst. Evol. Microbiol.">
        <title>The Global Catalogue of Microorganisms (GCM) 10K type strain sequencing project: providing services to taxonomists for standard genome sequencing and annotation.</title>
        <authorList>
            <consortium name="The Broad Institute Genomics Platform"/>
            <consortium name="The Broad Institute Genome Sequencing Center for Infectious Disease"/>
            <person name="Wu L."/>
            <person name="Ma J."/>
        </authorList>
    </citation>
    <scope>NUCLEOTIDE SEQUENCE [LARGE SCALE GENOMIC DNA]</scope>
    <source>
        <strain evidence="2 3">JCM 4524</strain>
    </source>
</reference>
<evidence type="ECO:0000313" key="2">
    <source>
        <dbReference type="EMBL" id="GAA2663280.1"/>
    </source>
</evidence>
<name>A0ABN3RXT2_9ACTN</name>
<gene>
    <name evidence="2" type="ORF">GCM10010307_83250</name>
</gene>
<evidence type="ECO:0000259" key="1">
    <source>
        <dbReference type="Pfam" id="PF05685"/>
    </source>
</evidence>
<dbReference type="SUPFAM" id="SSF52980">
    <property type="entry name" value="Restriction endonuclease-like"/>
    <property type="match status" value="1"/>
</dbReference>
<dbReference type="Gene3D" id="3.90.1570.10">
    <property type="entry name" value="tt1808, chain A"/>
    <property type="match status" value="1"/>
</dbReference>
<proteinExistence type="predicted"/>